<comment type="catalytic activity">
    <reaction evidence="1">
        <text>S-ubiquitinyl-[E2 ubiquitin-conjugating enzyme]-L-cysteine + [acceptor protein]-L-lysine = [E2 ubiquitin-conjugating enzyme]-L-cysteine + N(6)-ubiquitinyl-[acceptor protein]-L-lysine.</text>
        <dbReference type="EC" id="2.3.2.26"/>
    </reaction>
</comment>
<evidence type="ECO:0000256" key="3">
    <source>
        <dbReference type="ARBA" id="ARBA00012485"/>
    </source>
</evidence>
<evidence type="ECO:0000256" key="2">
    <source>
        <dbReference type="ARBA" id="ARBA00004906"/>
    </source>
</evidence>
<feature type="compositionally biased region" description="Basic and acidic residues" evidence="7">
    <location>
        <begin position="155"/>
        <end position="164"/>
    </location>
</feature>
<dbReference type="InterPro" id="IPR050409">
    <property type="entry name" value="E3_ubiq-protein_ligase"/>
</dbReference>
<dbReference type="SUPFAM" id="SSF56204">
    <property type="entry name" value="Hect, E3 ligase catalytic domain"/>
    <property type="match status" value="1"/>
</dbReference>
<reference evidence="9" key="1">
    <citation type="submission" date="2021-12" db="EMBL/GenBank/DDBJ databases">
        <title>Prjna785345.</title>
        <authorList>
            <person name="Rujirawat T."/>
            <person name="Krajaejun T."/>
        </authorList>
    </citation>
    <scope>NUCLEOTIDE SEQUENCE</scope>
    <source>
        <strain evidence="9">Pi057C3</strain>
    </source>
</reference>
<keyword evidence="10" id="KW-1185">Reference proteome</keyword>
<dbReference type="InterPro" id="IPR000569">
    <property type="entry name" value="HECT_dom"/>
</dbReference>
<feature type="region of interest" description="Disordered" evidence="7">
    <location>
        <begin position="147"/>
        <end position="167"/>
    </location>
</feature>
<evidence type="ECO:0000256" key="5">
    <source>
        <dbReference type="ARBA" id="ARBA00022786"/>
    </source>
</evidence>
<dbReference type="GO" id="GO:0061630">
    <property type="term" value="F:ubiquitin protein ligase activity"/>
    <property type="evidence" value="ECO:0007669"/>
    <property type="project" value="UniProtKB-EC"/>
</dbReference>
<comment type="caution">
    <text evidence="9">The sequence shown here is derived from an EMBL/GenBank/DDBJ whole genome shotgun (WGS) entry which is preliminary data.</text>
</comment>
<evidence type="ECO:0000256" key="1">
    <source>
        <dbReference type="ARBA" id="ARBA00000885"/>
    </source>
</evidence>
<keyword evidence="5 6" id="KW-0833">Ubl conjugation pathway</keyword>
<dbReference type="EMBL" id="JAKCXM010001541">
    <property type="protein sequence ID" value="KAJ0390865.1"/>
    <property type="molecule type" value="Genomic_DNA"/>
</dbReference>
<dbReference type="InterPro" id="IPR035983">
    <property type="entry name" value="Hect_E3_ubiquitin_ligase"/>
</dbReference>
<evidence type="ECO:0000256" key="7">
    <source>
        <dbReference type="SAM" id="MobiDB-lite"/>
    </source>
</evidence>
<dbReference type="PANTHER" id="PTHR11254">
    <property type="entry name" value="HECT DOMAIN UBIQUITIN-PROTEIN LIGASE"/>
    <property type="match status" value="1"/>
</dbReference>
<dbReference type="AlphaFoldDB" id="A0AAD5LS81"/>
<dbReference type="Proteomes" id="UP001209570">
    <property type="component" value="Unassembled WGS sequence"/>
</dbReference>
<evidence type="ECO:0000256" key="6">
    <source>
        <dbReference type="PROSITE-ProRule" id="PRU00104"/>
    </source>
</evidence>
<dbReference type="GO" id="GO:0006511">
    <property type="term" value="P:ubiquitin-dependent protein catabolic process"/>
    <property type="evidence" value="ECO:0007669"/>
    <property type="project" value="TreeGrafter"/>
</dbReference>
<dbReference type="Pfam" id="PF00632">
    <property type="entry name" value="HECT"/>
    <property type="match status" value="1"/>
</dbReference>
<dbReference type="PANTHER" id="PTHR11254:SF440">
    <property type="entry name" value="E3 UBIQUITIN-PROTEIN LIGASE NEDD-4"/>
    <property type="match status" value="1"/>
</dbReference>
<proteinExistence type="predicted"/>
<evidence type="ECO:0000313" key="9">
    <source>
        <dbReference type="EMBL" id="KAJ0390865.1"/>
    </source>
</evidence>
<gene>
    <name evidence="9" type="ORF">P43SY_010225</name>
</gene>
<name>A0AAD5LS81_PYTIN</name>
<accession>A0AAD5LS81</accession>
<evidence type="ECO:0000256" key="4">
    <source>
        <dbReference type="ARBA" id="ARBA00022679"/>
    </source>
</evidence>
<comment type="pathway">
    <text evidence="2">Protein modification; protein ubiquitination.</text>
</comment>
<dbReference type="PROSITE" id="PS50237">
    <property type="entry name" value="HECT"/>
    <property type="match status" value="1"/>
</dbReference>
<evidence type="ECO:0000313" key="10">
    <source>
        <dbReference type="Proteomes" id="UP001209570"/>
    </source>
</evidence>
<dbReference type="GO" id="GO:0016567">
    <property type="term" value="P:protein ubiquitination"/>
    <property type="evidence" value="ECO:0007669"/>
    <property type="project" value="TreeGrafter"/>
</dbReference>
<dbReference type="EC" id="2.3.2.26" evidence="3"/>
<dbReference type="GO" id="GO:0005737">
    <property type="term" value="C:cytoplasm"/>
    <property type="evidence" value="ECO:0007669"/>
    <property type="project" value="TreeGrafter"/>
</dbReference>
<feature type="domain" description="HECT" evidence="8">
    <location>
        <begin position="190"/>
        <end position="249"/>
    </location>
</feature>
<protein>
    <recommendedName>
        <fullName evidence="3">HECT-type E3 ubiquitin transferase</fullName>
        <ecNumber evidence="3">2.3.2.26</ecNumber>
    </recommendedName>
</protein>
<evidence type="ECO:0000259" key="8">
    <source>
        <dbReference type="PROSITE" id="PS50237"/>
    </source>
</evidence>
<comment type="caution">
    <text evidence="6">Lacks conserved residue(s) required for the propagation of feature annotation.</text>
</comment>
<sequence length="266" mass="29413">MLADEPAESVACLGPQSLDAFLDTPSVIGGWSQQSRIEHLTLSFRYSKAFADTPLTTELVDRVWQALSSFSSSTKIFGGGLAVCYAEFLFHILPPVDQGDSAVGRAHNHLAHFFATGRFLGRAPVEGNVTGFHLALPLLKTSPCRCPTASSSTPRPDDGGRIDADSGGVVGLIPNGRDVEVTDANKAEFGVYEVVPPEMLMLFDAEELDYVLSGSDDIDVEDWERNSKWTFDLEEHPVREWFWELVREMPRHRPIAGRQHSKPRML</sequence>
<keyword evidence="4" id="KW-0808">Transferase</keyword>
<organism evidence="9 10">
    <name type="scientific">Pythium insidiosum</name>
    <name type="common">Pythiosis disease agent</name>
    <dbReference type="NCBI Taxonomy" id="114742"/>
    <lineage>
        <taxon>Eukaryota</taxon>
        <taxon>Sar</taxon>
        <taxon>Stramenopiles</taxon>
        <taxon>Oomycota</taxon>
        <taxon>Peronosporomycetes</taxon>
        <taxon>Pythiales</taxon>
        <taxon>Pythiaceae</taxon>
        <taxon>Pythium</taxon>
    </lineage>
</organism>